<reference evidence="1" key="1">
    <citation type="submission" date="2022-06" db="EMBL/GenBank/DDBJ databases">
        <title>Complete genome sequences of two strains of the flax pathogen Septoria linicola.</title>
        <authorList>
            <person name="Lapalu N."/>
            <person name="Simon A."/>
            <person name="Demenou B."/>
            <person name="Paumier D."/>
            <person name="Guillot M.-P."/>
            <person name="Gout L."/>
            <person name="Valade R."/>
        </authorList>
    </citation>
    <scope>NUCLEOTIDE SEQUENCE</scope>
    <source>
        <strain evidence="1">SE15195</strain>
    </source>
</reference>
<dbReference type="EMBL" id="CP099428">
    <property type="protein sequence ID" value="USW58545.1"/>
    <property type="molecule type" value="Genomic_DNA"/>
</dbReference>
<dbReference type="Proteomes" id="UP001056384">
    <property type="component" value="Chromosome 11"/>
</dbReference>
<gene>
    <name evidence="1" type="ORF">Slin15195_G118640</name>
</gene>
<name>A0A9Q9EPY0_9PEZI</name>
<evidence type="ECO:0000313" key="2">
    <source>
        <dbReference type="Proteomes" id="UP001056384"/>
    </source>
</evidence>
<evidence type="ECO:0000313" key="1">
    <source>
        <dbReference type="EMBL" id="USW58545.1"/>
    </source>
</evidence>
<dbReference type="AlphaFoldDB" id="A0A9Q9EPY0"/>
<protein>
    <submittedName>
        <fullName evidence="1">Uncharacterized protein</fullName>
    </submittedName>
</protein>
<proteinExistence type="predicted"/>
<sequence>MAMEARTDVVSSHTQIHDCNRPRSTERTLYAYPSTGGFVRKHITRVELDWFGLTLNDLTALVAPGSDDVAEDALALRLMRLGGRWWKIKDHYCHHNNQEIFSYGHHYPPDLDVGYPASGDIPPEKPQNWTRFTLCATMEERCEMLRGFGAEWYASVE</sequence>
<dbReference type="OrthoDB" id="3642406at2759"/>
<accession>A0A9Q9EPY0</accession>
<keyword evidence="2" id="KW-1185">Reference proteome</keyword>
<organism evidence="1 2">
    <name type="scientific">Septoria linicola</name>
    <dbReference type="NCBI Taxonomy" id="215465"/>
    <lineage>
        <taxon>Eukaryota</taxon>
        <taxon>Fungi</taxon>
        <taxon>Dikarya</taxon>
        <taxon>Ascomycota</taxon>
        <taxon>Pezizomycotina</taxon>
        <taxon>Dothideomycetes</taxon>
        <taxon>Dothideomycetidae</taxon>
        <taxon>Mycosphaerellales</taxon>
        <taxon>Mycosphaerellaceae</taxon>
        <taxon>Septoria</taxon>
    </lineage>
</organism>